<reference evidence="8 9" key="1">
    <citation type="journal article" date="2015" name="Nature">
        <title>rRNA introns, odd ribosomes, and small enigmatic genomes across a large radiation of phyla.</title>
        <authorList>
            <person name="Brown C.T."/>
            <person name="Hug L.A."/>
            <person name="Thomas B.C."/>
            <person name="Sharon I."/>
            <person name="Castelle C.J."/>
            <person name="Singh A."/>
            <person name="Wilkins M.J."/>
            <person name="Williams K.H."/>
            <person name="Banfield J.F."/>
        </authorList>
    </citation>
    <scope>NUCLEOTIDE SEQUENCE [LARGE SCALE GENOMIC DNA]</scope>
</reference>
<keyword evidence="5" id="KW-0255">Endonuclease</keyword>
<evidence type="ECO:0000256" key="2">
    <source>
        <dbReference type="ARBA" id="ARBA00010875"/>
    </source>
</evidence>
<keyword evidence="4" id="KW-0479">Metal-binding</keyword>
<accession>A0A0G0HNH4</accession>
<evidence type="ECO:0000256" key="3">
    <source>
        <dbReference type="ARBA" id="ARBA00022722"/>
    </source>
</evidence>
<dbReference type="Proteomes" id="UP000034603">
    <property type="component" value="Unassembled WGS sequence"/>
</dbReference>
<protein>
    <recommendedName>
        <fullName evidence="10">rRNA maturation factor</fullName>
    </recommendedName>
</protein>
<evidence type="ECO:0000256" key="5">
    <source>
        <dbReference type="ARBA" id="ARBA00022759"/>
    </source>
</evidence>
<evidence type="ECO:0000256" key="1">
    <source>
        <dbReference type="ARBA" id="ARBA00001947"/>
    </source>
</evidence>
<evidence type="ECO:0000256" key="7">
    <source>
        <dbReference type="ARBA" id="ARBA00022833"/>
    </source>
</evidence>
<dbReference type="Pfam" id="PF02130">
    <property type="entry name" value="YbeY"/>
    <property type="match status" value="1"/>
</dbReference>
<proteinExistence type="inferred from homology"/>
<gene>
    <name evidence="8" type="ORF">US62_C0042G0004</name>
</gene>
<dbReference type="AlphaFoldDB" id="A0A0G0HNH4"/>
<dbReference type="GO" id="GO:0004519">
    <property type="term" value="F:endonuclease activity"/>
    <property type="evidence" value="ECO:0007669"/>
    <property type="project" value="UniProtKB-KW"/>
</dbReference>
<sequence>MLKVLIKKQSNYPISNLKIRKTLEAFFEKHGMVSDSVVYVSIVGEKTMLELARKYLGEKNTLHNVLSFTEGETKGEFVYPNDKMLRLGEIILCYPKIFSEAKEEGVMIEKKALDLVEHAGLHLMGIHHE</sequence>
<dbReference type="Gene3D" id="3.40.390.30">
    <property type="entry name" value="Metalloproteases ('zincins'), catalytic domain"/>
    <property type="match status" value="1"/>
</dbReference>
<dbReference type="GO" id="GO:0046872">
    <property type="term" value="F:metal ion binding"/>
    <property type="evidence" value="ECO:0007669"/>
    <property type="project" value="UniProtKB-KW"/>
</dbReference>
<dbReference type="SUPFAM" id="SSF55486">
    <property type="entry name" value="Metalloproteases ('zincins'), catalytic domain"/>
    <property type="match status" value="1"/>
</dbReference>
<dbReference type="GO" id="GO:0006364">
    <property type="term" value="P:rRNA processing"/>
    <property type="evidence" value="ECO:0007669"/>
    <property type="project" value="InterPro"/>
</dbReference>
<evidence type="ECO:0008006" key="10">
    <source>
        <dbReference type="Google" id="ProtNLM"/>
    </source>
</evidence>
<dbReference type="EMBL" id="LBTR01000042">
    <property type="protein sequence ID" value="KKQ43777.1"/>
    <property type="molecule type" value="Genomic_DNA"/>
</dbReference>
<dbReference type="NCBIfam" id="TIGR00043">
    <property type="entry name" value="rRNA maturation RNase YbeY"/>
    <property type="match status" value="1"/>
</dbReference>
<keyword evidence="6" id="KW-0378">Hydrolase</keyword>
<evidence type="ECO:0000256" key="4">
    <source>
        <dbReference type="ARBA" id="ARBA00022723"/>
    </source>
</evidence>
<dbReference type="GO" id="GO:0004222">
    <property type="term" value="F:metalloendopeptidase activity"/>
    <property type="evidence" value="ECO:0007669"/>
    <property type="project" value="InterPro"/>
</dbReference>
<organism evidence="8 9">
    <name type="scientific">Candidatus Woesebacteria bacterium GW2011_GWA1_37_8</name>
    <dbReference type="NCBI Taxonomy" id="1618546"/>
    <lineage>
        <taxon>Bacteria</taxon>
        <taxon>Candidatus Woeseibacteriota</taxon>
    </lineage>
</organism>
<keyword evidence="3" id="KW-0540">Nuclease</keyword>
<evidence type="ECO:0000313" key="9">
    <source>
        <dbReference type="Proteomes" id="UP000034603"/>
    </source>
</evidence>
<evidence type="ECO:0000313" key="8">
    <source>
        <dbReference type="EMBL" id="KKQ43777.1"/>
    </source>
</evidence>
<comment type="similarity">
    <text evidence="2">Belongs to the endoribonuclease YbeY family.</text>
</comment>
<comment type="caution">
    <text evidence="8">The sequence shown here is derived from an EMBL/GenBank/DDBJ whole genome shotgun (WGS) entry which is preliminary data.</text>
</comment>
<dbReference type="InterPro" id="IPR002036">
    <property type="entry name" value="YbeY"/>
</dbReference>
<evidence type="ECO:0000256" key="6">
    <source>
        <dbReference type="ARBA" id="ARBA00022801"/>
    </source>
</evidence>
<keyword evidence="7" id="KW-0862">Zinc</keyword>
<comment type="cofactor">
    <cofactor evidence="1">
        <name>Zn(2+)</name>
        <dbReference type="ChEBI" id="CHEBI:29105"/>
    </cofactor>
</comment>
<name>A0A0G0HNH4_9BACT</name>
<dbReference type="InterPro" id="IPR023091">
    <property type="entry name" value="MetalPrtase_cat_dom_sf_prd"/>
</dbReference>